<dbReference type="InterPro" id="IPR057710">
    <property type="entry name" value="DUF7950"/>
</dbReference>
<dbReference type="Pfam" id="PF25821">
    <property type="entry name" value="DUF7950"/>
    <property type="match status" value="1"/>
</dbReference>
<accession>A0ABD3A3L2</accession>
<evidence type="ECO:0000313" key="3">
    <source>
        <dbReference type="Proteomes" id="UP001630127"/>
    </source>
</evidence>
<dbReference type="Proteomes" id="UP001630127">
    <property type="component" value="Unassembled WGS sequence"/>
</dbReference>
<dbReference type="PANTHER" id="PTHR33595:SF29">
    <property type="match status" value="1"/>
</dbReference>
<protein>
    <recommendedName>
        <fullName evidence="1">DUF7950 domain-containing protein</fullName>
    </recommendedName>
</protein>
<dbReference type="PANTHER" id="PTHR33595">
    <property type="entry name" value="VON WILLEBRAND FACTOR A DOMAIN PROTEIN"/>
    <property type="match status" value="1"/>
</dbReference>
<evidence type="ECO:0000259" key="1">
    <source>
        <dbReference type="Pfam" id="PF25821"/>
    </source>
</evidence>
<organism evidence="2 3">
    <name type="scientific">Cinchona calisaya</name>
    <dbReference type="NCBI Taxonomy" id="153742"/>
    <lineage>
        <taxon>Eukaryota</taxon>
        <taxon>Viridiplantae</taxon>
        <taxon>Streptophyta</taxon>
        <taxon>Embryophyta</taxon>
        <taxon>Tracheophyta</taxon>
        <taxon>Spermatophyta</taxon>
        <taxon>Magnoliopsida</taxon>
        <taxon>eudicotyledons</taxon>
        <taxon>Gunneridae</taxon>
        <taxon>Pentapetalae</taxon>
        <taxon>asterids</taxon>
        <taxon>lamiids</taxon>
        <taxon>Gentianales</taxon>
        <taxon>Rubiaceae</taxon>
        <taxon>Cinchonoideae</taxon>
        <taxon>Cinchoneae</taxon>
        <taxon>Cinchona</taxon>
    </lineage>
</organism>
<sequence length="289" mass="32009">MDVGKDWSAGGCAGGAHDKTIINRMMLRFRPIAPKPVADGSVSESMSAAGKMAPVSKQRTKRKYVRVNKNRRKCKTTEEKEKTDLQFDGAVVSLQTPALTGGTKVSPENTSFLLQQRPILMNFDKFENKGKFSLGLADQSDRAAATSSVRVVESWVVVVGMTETFLEVGGLGSTDREKMRNLEEDTCPGLISDGMNRVQWVNLAYKRMVDLGVGEEGAGEVPAEVVVWLVLKEKTAEVVNWPMFACTVRVVYTWRKEKYSRIMPCDVWKMDCGGFAWRLDAKAALSLGR</sequence>
<keyword evidence="3" id="KW-1185">Reference proteome</keyword>
<reference evidence="2 3" key="1">
    <citation type="submission" date="2024-11" db="EMBL/GenBank/DDBJ databases">
        <title>A near-complete genome assembly of Cinchona calisaya.</title>
        <authorList>
            <person name="Lian D.C."/>
            <person name="Zhao X.W."/>
            <person name="Wei L."/>
        </authorList>
    </citation>
    <scope>NUCLEOTIDE SEQUENCE [LARGE SCALE GENOMIC DNA]</scope>
    <source>
        <tissue evidence="2">Nenye</tissue>
    </source>
</reference>
<proteinExistence type="predicted"/>
<name>A0ABD3A3L2_9GENT</name>
<gene>
    <name evidence="2" type="ORF">ACH5RR_010977</name>
</gene>
<evidence type="ECO:0000313" key="2">
    <source>
        <dbReference type="EMBL" id="KAL3526321.1"/>
    </source>
</evidence>
<dbReference type="EMBL" id="JBJUIK010000005">
    <property type="protein sequence ID" value="KAL3526321.1"/>
    <property type="molecule type" value="Genomic_DNA"/>
</dbReference>
<comment type="caution">
    <text evidence="2">The sequence shown here is derived from an EMBL/GenBank/DDBJ whole genome shotgun (WGS) entry which is preliminary data.</text>
</comment>
<feature type="domain" description="DUF7950" evidence="1">
    <location>
        <begin position="152"/>
        <end position="286"/>
    </location>
</feature>
<dbReference type="AlphaFoldDB" id="A0ABD3A3L2"/>